<dbReference type="Gene3D" id="1.20.1050.60">
    <property type="entry name" value="alpha-1,2-mannosidase"/>
    <property type="match status" value="1"/>
</dbReference>
<evidence type="ECO:0000313" key="6">
    <source>
        <dbReference type="Proteomes" id="UP000799429"/>
    </source>
</evidence>
<dbReference type="InterPro" id="IPR008928">
    <property type="entry name" value="6-hairpin_glycosidase_sf"/>
</dbReference>
<evidence type="ECO:0000256" key="2">
    <source>
        <dbReference type="SAM" id="SignalP"/>
    </source>
</evidence>
<keyword evidence="2" id="KW-0732">Signal</keyword>
<comment type="caution">
    <text evidence="5">The sequence shown here is derived from an EMBL/GenBank/DDBJ whole genome shotgun (WGS) entry which is preliminary data.</text>
</comment>
<evidence type="ECO:0000259" key="3">
    <source>
        <dbReference type="Pfam" id="PF07971"/>
    </source>
</evidence>
<dbReference type="SUPFAM" id="SSF48208">
    <property type="entry name" value="Six-hairpin glycosidases"/>
    <property type="match status" value="1"/>
</dbReference>
<dbReference type="Gene3D" id="1.20.1610.10">
    <property type="entry name" value="alpha-1,2-mannosidases domains"/>
    <property type="match status" value="1"/>
</dbReference>
<accession>A0A9P4SEW4</accession>
<dbReference type="GO" id="GO:0005829">
    <property type="term" value="C:cytosol"/>
    <property type="evidence" value="ECO:0007669"/>
    <property type="project" value="TreeGrafter"/>
</dbReference>
<evidence type="ECO:0000256" key="1">
    <source>
        <dbReference type="SAM" id="MobiDB-lite"/>
    </source>
</evidence>
<dbReference type="GO" id="GO:0005634">
    <property type="term" value="C:nucleus"/>
    <property type="evidence" value="ECO:0007669"/>
    <property type="project" value="TreeGrafter"/>
</dbReference>
<dbReference type="InterPro" id="IPR050883">
    <property type="entry name" value="PNGase"/>
</dbReference>
<dbReference type="FunFam" id="1.20.1050.60:FF:000002">
    <property type="entry name" value="Glycosyl hydrolase family 92"/>
    <property type="match status" value="1"/>
</dbReference>
<dbReference type="GO" id="GO:0000224">
    <property type="term" value="F:peptide-N4-(N-acetyl-beta-glucosaminyl)asparagine amidase activity"/>
    <property type="evidence" value="ECO:0007669"/>
    <property type="project" value="TreeGrafter"/>
</dbReference>
<dbReference type="Proteomes" id="UP000799429">
    <property type="component" value="Unassembled WGS sequence"/>
</dbReference>
<name>A0A9P4SEW4_9PEZI</name>
<dbReference type="Gene3D" id="2.70.98.10">
    <property type="match status" value="1"/>
</dbReference>
<feature type="domain" description="Glycosyl hydrolase family 92 N-terminal" evidence="4">
    <location>
        <begin position="30"/>
        <end position="268"/>
    </location>
</feature>
<dbReference type="NCBIfam" id="TIGR01180">
    <property type="entry name" value="aman2_put"/>
    <property type="match status" value="1"/>
</dbReference>
<reference evidence="5" key="1">
    <citation type="journal article" date="2020" name="Stud. Mycol.">
        <title>101 Dothideomycetes genomes: a test case for predicting lifestyles and emergence of pathogens.</title>
        <authorList>
            <person name="Haridas S."/>
            <person name="Albert R."/>
            <person name="Binder M."/>
            <person name="Bloem J."/>
            <person name="Labutti K."/>
            <person name="Salamov A."/>
            <person name="Andreopoulos B."/>
            <person name="Baker S."/>
            <person name="Barry K."/>
            <person name="Bills G."/>
            <person name="Bluhm B."/>
            <person name="Cannon C."/>
            <person name="Castanera R."/>
            <person name="Culley D."/>
            <person name="Daum C."/>
            <person name="Ezra D."/>
            <person name="Gonzalez J."/>
            <person name="Henrissat B."/>
            <person name="Kuo A."/>
            <person name="Liang C."/>
            <person name="Lipzen A."/>
            <person name="Lutzoni F."/>
            <person name="Magnuson J."/>
            <person name="Mondo S."/>
            <person name="Nolan M."/>
            <person name="Ohm R."/>
            <person name="Pangilinan J."/>
            <person name="Park H.-J."/>
            <person name="Ramirez L."/>
            <person name="Alfaro M."/>
            <person name="Sun H."/>
            <person name="Tritt A."/>
            <person name="Yoshinaga Y."/>
            <person name="Zwiers L.-H."/>
            <person name="Turgeon B."/>
            <person name="Goodwin S."/>
            <person name="Spatafora J."/>
            <person name="Crous P."/>
            <person name="Grigoriev I."/>
        </authorList>
    </citation>
    <scope>NUCLEOTIDE SEQUENCE</scope>
    <source>
        <strain evidence="5">CBS 101060</strain>
    </source>
</reference>
<dbReference type="GO" id="GO:0005975">
    <property type="term" value="P:carbohydrate metabolic process"/>
    <property type="evidence" value="ECO:0007669"/>
    <property type="project" value="InterPro"/>
</dbReference>
<proteinExistence type="predicted"/>
<keyword evidence="5" id="KW-0378">Hydrolase</keyword>
<dbReference type="PANTHER" id="PTHR12143:SF38">
    <property type="entry name" value="ALPHA-1,2-MANNOSIDASE FAMILY PROTEIN (AFU_ORTHOLOGUE AFUA_5G10520)"/>
    <property type="match status" value="1"/>
</dbReference>
<dbReference type="FunFam" id="2.70.98.10:FF:000028">
    <property type="entry name" value="Alpha-1,2-mannosidase family protein (AFU_orthologue AFUA_5G10520)"/>
    <property type="match status" value="1"/>
</dbReference>
<gene>
    <name evidence="5" type="ORF">M501DRAFT_1010583</name>
</gene>
<feature type="region of interest" description="Disordered" evidence="1">
    <location>
        <begin position="437"/>
        <end position="461"/>
    </location>
</feature>
<evidence type="ECO:0000259" key="4">
    <source>
        <dbReference type="Pfam" id="PF17678"/>
    </source>
</evidence>
<feature type="compositionally biased region" description="Polar residues" evidence="1">
    <location>
        <begin position="442"/>
        <end position="457"/>
    </location>
</feature>
<dbReference type="GO" id="GO:0030246">
    <property type="term" value="F:carbohydrate binding"/>
    <property type="evidence" value="ECO:0007669"/>
    <property type="project" value="InterPro"/>
</dbReference>
<dbReference type="Gene3D" id="3.30.2080.10">
    <property type="entry name" value="GH92 mannosidase domain"/>
    <property type="match status" value="1"/>
</dbReference>
<feature type="domain" description="Glycosyl hydrolase family 92" evidence="3">
    <location>
        <begin position="275"/>
        <end position="754"/>
    </location>
</feature>
<dbReference type="InterPro" id="IPR012939">
    <property type="entry name" value="Glyco_hydro_92"/>
</dbReference>
<organism evidence="5 6">
    <name type="scientific">Patellaria atrata CBS 101060</name>
    <dbReference type="NCBI Taxonomy" id="1346257"/>
    <lineage>
        <taxon>Eukaryota</taxon>
        <taxon>Fungi</taxon>
        <taxon>Dikarya</taxon>
        <taxon>Ascomycota</taxon>
        <taxon>Pezizomycotina</taxon>
        <taxon>Dothideomycetes</taxon>
        <taxon>Dothideomycetes incertae sedis</taxon>
        <taxon>Patellariales</taxon>
        <taxon>Patellariaceae</taxon>
        <taxon>Patellaria</taxon>
    </lineage>
</organism>
<feature type="signal peptide" evidence="2">
    <location>
        <begin position="1"/>
        <end position="22"/>
    </location>
</feature>
<dbReference type="OrthoDB" id="449263at2759"/>
<dbReference type="Pfam" id="PF07971">
    <property type="entry name" value="Glyco_hydro_92"/>
    <property type="match status" value="1"/>
</dbReference>
<dbReference type="Pfam" id="PF17678">
    <property type="entry name" value="Glyco_hydro_92N"/>
    <property type="match status" value="1"/>
</dbReference>
<dbReference type="InterPro" id="IPR014718">
    <property type="entry name" value="GH-type_carb-bd"/>
</dbReference>
<dbReference type="FunFam" id="3.30.2080.10:FF:000001">
    <property type="entry name" value="Alpha-1,2-mannosidase subfamily"/>
    <property type="match status" value="1"/>
</dbReference>
<sequence>MVTTLFYRSIWLLPIAYMLVAAQQQDRTEYVDVFHGTEGGGNMFPGVVAAPFAMVKLGPDVSSGQAEAYSGYLSQGTITGFSMMHESGTGGAPKYGVVSQLPVAGEIENPLNDLSASRASPDEGSVGYYKSSLMNGVTAELAGTEHTGAFLYTFSEGPSSVLVDVSHVLPSYRGMGWNQGYAGGNMTIFDDGHYEGSGTYNNGWNKAPNWTIHFCGQFDTAPTSGRTFIGSETTLESYGEVSSVSGSKRLGAVFTFEATEVMSRVGVSFISSDRACEYIDRESPADKSFTSLIDDAVSRWNTEVFGKVTTAETGVDNLRHLYSSLYGMHLLPSNRTGENPLWTSSEPYYDDFYTLWDTHRCATPLQHILQPRTYEEQIRSLIDTWRNEGWMPDGRSSNYNGRTQGGSHADTVLADAYVKGVRGGINWEDGFDAMLADAENEPPNTDDPSARDSSVQQGRGALPDWNERGFITLKYTRSVSRAVEYAGNDFGLFQVANGLGRTQEANKYLARSRNWRNHWDENATSLGFSGFLVPRNNDASGSFVEQDPLSCGACYWVEPYYQGLPWQYTLNPVHDAATLIEWSGGKETFLRRLDTFFKPGRYPERPKANNTIFDPTNQPSLGAPYLYSFAGRQDLTVKQTRQIANAYYSPGRAGIPGNSDAGAMQSYILWMMIGLYPVVGQTTFLIVSPWFESITIDLGGGKALEVTASGGGDRKTRDFYVQSLKVNGGEWKQVWVTWDDVFRDGGRLDFELGPEPTVWWDESLEVPSPASHGEPRWFRRPTVEKMEDGLSA</sequence>
<dbReference type="EMBL" id="MU006093">
    <property type="protein sequence ID" value="KAF2840515.1"/>
    <property type="molecule type" value="Genomic_DNA"/>
</dbReference>
<dbReference type="InterPro" id="IPR041371">
    <property type="entry name" value="GH92_N"/>
</dbReference>
<protein>
    <submittedName>
        <fullName evidence="5">Glycoside hydrolase family 92 protein</fullName>
    </submittedName>
</protein>
<keyword evidence="6" id="KW-1185">Reference proteome</keyword>
<dbReference type="InterPro" id="IPR005887">
    <property type="entry name" value="GH92_a_mannosidase_put"/>
</dbReference>
<dbReference type="PANTHER" id="PTHR12143">
    <property type="entry name" value="PEPTIDE N-GLYCANASE PNGASE -RELATED"/>
    <property type="match status" value="1"/>
</dbReference>
<feature type="chain" id="PRO_5040332661" evidence="2">
    <location>
        <begin position="23"/>
        <end position="792"/>
    </location>
</feature>
<dbReference type="AlphaFoldDB" id="A0A9P4SEW4"/>
<dbReference type="GO" id="GO:0006516">
    <property type="term" value="P:glycoprotein catabolic process"/>
    <property type="evidence" value="ECO:0007669"/>
    <property type="project" value="TreeGrafter"/>
</dbReference>
<evidence type="ECO:0000313" key="5">
    <source>
        <dbReference type="EMBL" id="KAF2840515.1"/>
    </source>
</evidence>